<dbReference type="AlphaFoldDB" id="A0A9P8EHW3"/>
<proteinExistence type="predicted"/>
<reference evidence="1" key="2">
    <citation type="submission" date="2021-08" db="EMBL/GenBank/DDBJ databases">
        <authorList>
            <person name="Gostincar C."/>
            <person name="Sun X."/>
            <person name="Song Z."/>
            <person name="Gunde-Cimerman N."/>
        </authorList>
    </citation>
    <scope>NUCLEOTIDE SEQUENCE</scope>
    <source>
        <strain evidence="1">EXF-9911</strain>
    </source>
</reference>
<name>A0A9P8EHW3_AURME</name>
<sequence length="457" mass="51228">LVNYSVPTVGCARAQVTHTFIRQRGLRSIRWGFIASSLPRIEGSDDVVGVTVDNTPPPEDLPINAENKLRVLYSASEISETIQASDIPSITRAEIEPPLPRKRVGKQGQTAKSAQDMLDWMSHIIKSHYRKELDEAKAKHDGSLASGEDSHNAIRDGWANRPEMRSEEEIAERRVAENARETARVRRQQAACVEGDIYLCTIDGCPRSERDKGQGFGCARALGYHMEWHDFESNIHDNLNLCTVEGCPRAEPEHRMPTRTALQGHILSHNNQRSDVHLCRTQTVEDQNLARNPKIRLPSNAIWNRMKEQRAIFLVEHEKQHKTGKFACGACGLNYTHVVYANKHALNDCKVENAAQIHVPPTMKVTCPEERCGHEREKTELGRANLDKHIKAQHENGSGNCGICGIPVQLKSFGGGGRLDVLMKWTSGFGTANIVDTDSQRIMIRQTSLNTLWTAYR</sequence>
<evidence type="ECO:0000313" key="2">
    <source>
        <dbReference type="Proteomes" id="UP000779574"/>
    </source>
</evidence>
<dbReference type="EMBL" id="JAHFXF010000265">
    <property type="protein sequence ID" value="KAG9691508.1"/>
    <property type="molecule type" value="Genomic_DNA"/>
</dbReference>
<protein>
    <submittedName>
        <fullName evidence="1">Uncharacterized protein</fullName>
    </submittedName>
</protein>
<accession>A0A9P8EHW3</accession>
<feature type="non-terminal residue" evidence="1">
    <location>
        <position position="1"/>
    </location>
</feature>
<evidence type="ECO:0000313" key="1">
    <source>
        <dbReference type="EMBL" id="KAG9691508.1"/>
    </source>
</evidence>
<organism evidence="1 2">
    <name type="scientific">Aureobasidium melanogenum</name>
    <name type="common">Aureobasidium pullulans var. melanogenum</name>
    <dbReference type="NCBI Taxonomy" id="46634"/>
    <lineage>
        <taxon>Eukaryota</taxon>
        <taxon>Fungi</taxon>
        <taxon>Dikarya</taxon>
        <taxon>Ascomycota</taxon>
        <taxon>Pezizomycotina</taxon>
        <taxon>Dothideomycetes</taxon>
        <taxon>Dothideomycetidae</taxon>
        <taxon>Dothideales</taxon>
        <taxon>Saccotheciaceae</taxon>
        <taxon>Aureobasidium</taxon>
    </lineage>
</organism>
<reference evidence="1" key="1">
    <citation type="journal article" date="2021" name="J Fungi (Basel)">
        <title>Virulence traits and population genomics of the black yeast Aureobasidium melanogenum.</title>
        <authorList>
            <person name="Cernosa A."/>
            <person name="Sun X."/>
            <person name="Gostincar C."/>
            <person name="Fang C."/>
            <person name="Gunde-Cimerman N."/>
            <person name="Song Z."/>
        </authorList>
    </citation>
    <scope>NUCLEOTIDE SEQUENCE</scope>
    <source>
        <strain evidence="1">EXF-9911</strain>
    </source>
</reference>
<dbReference type="Proteomes" id="UP000779574">
    <property type="component" value="Unassembled WGS sequence"/>
</dbReference>
<gene>
    <name evidence="1" type="ORF">KCU76_g7397</name>
</gene>
<dbReference type="OrthoDB" id="3958764at2759"/>
<feature type="non-terminal residue" evidence="1">
    <location>
        <position position="457"/>
    </location>
</feature>
<comment type="caution">
    <text evidence="1">The sequence shown here is derived from an EMBL/GenBank/DDBJ whole genome shotgun (WGS) entry which is preliminary data.</text>
</comment>